<evidence type="ECO:0000259" key="9">
    <source>
        <dbReference type="PROSITE" id="PS50850"/>
    </source>
</evidence>
<feature type="transmembrane region" description="Helical" evidence="8">
    <location>
        <begin position="347"/>
        <end position="367"/>
    </location>
</feature>
<dbReference type="Gene3D" id="1.20.1250.20">
    <property type="entry name" value="MFS general substrate transporter like domains"/>
    <property type="match status" value="1"/>
</dbReference>
<evidence type="ECO:0000256" key="7">
    <source>
        <dbReference type="SAM" id="MobiDB-lite"/>
    </source>
</evidence>
<feature type="transmembrane region" description="Helical" evidence="8">
    <location>
        <begin position="423"/>
        <end position="445"/>
    </location>
</feature>
<evidence type="ECO:0000256" key="4">
    <source>
        <dbReference type="ARBA" id="ARBA00022692"/>
    </source>
</evidence>
<evidence type="ECO:0000256" key="5">
    <source>
        <dbReference type="ARBA" id="ARBA00022989"/>
    </source>
</evidence>
<feature type="transmembrane region" description="Helical" evidence="8">
    <location>
        <begin position="64"/>
        <end position="84"/>
    </location>
</feature>
<dbReference type="Pfam" id="PF07690">
    <property type="entry name" value="MFS_1"/>
    <property type="match status" value="1"/>
</dbReference>
<feature type="transmembrane region" description="Helical" evidence="8">
    <location>
        <begin position="457"/>
        <end position="479"/>
    </location>
</feature>
<organism evidence="10 11">
    <name type="scientific">Microbispora catharanthi</name>
    <dbReference type="NCBI Taxonomy" id="1712871"/>
    <lineage>
        <taxon>Bacteria</taxon>
        <taxon>Bacillati</taxon>
        <taxon>Actinomycetota</taxon>
        <taxon>Actinomycetes</taxon>
        <taxon>Streptosporangiales</taxon>
        <taxon>Streptosporangiaceae</taxon>
        <taxon>Microbispora</taxon>
    </lineage>
</organism>
<keyword evidence="4 8" id="KW-0812">Transmembrane</keyword>
<feature type="transmembrane region" description="Helical" evidence="8">
    <location>
        <begin position="28"/>
        <end position="52"/>
    </location>
</feature>
<proteinExistence type="predicted"/>
<dbReference type="GO" id="GO:0022857">
    <property type="term" value="F:transmembrane transporter activity"/>
    <property type="evidence" value="ECO:0007669"/>
    <property type="project" value="InterPro"/>
</dbReference>
<feature type="transmembrane region" description="Helical" evidence="8">
    <location>
        <begin position="218"/>
        <end position="237"/>
    </location>
</feature>
<evidence type="ECO:0000256" key="1">
    <source>
        <dbReference type="ARBA" id="ARBA00004651"/>
    </source>
</evidence>
<evidence type="ECO:0000256" key="8">
    <source>
        <dbReference type="SAM" id="Phobius"/>
    </source>
</evidence>
<keyword evidence="11" id="KW-1185">Reference proteome</keyword>
<dbReference type="Proteomes" id="UP000313066">
    <property type="component" value="Unassembled WGS sequence"/>
</dbReference>
<evidence type="ECO:0000313" key="11">
    <source>
        <dbReference type="Proteomes" id="UP000313066"/>
    </source>
</evidence>
<reference evidence="10 11" key="1">
    <citation type="submission" date="2019-10" db="EMBL/GenBank/DDBJ databases">
        <title>Nonomuraea sp. nov., isolated from Phyllanthus amarus.</title>
        <authorList>
            <person name="Klykleung N."/>
            <person name="Tanasupawat S."/>
        </authorList>
    </citation>
    <scope>NUCLEOTIDE SEQUENCE [LARGE SCALE GENOMIC DNA]</scope>
    <source>
        <strain evidence="10 11">CR1-09</strain>
    </source>
</reference>
<feature type="domain" description="Major facilitator superfamily (MFS) profile" evidence="9">
    <location>
        <begin position="30"/>
        <end position="486"/>
    </location>
</feature>
<evidence type="ECO:0000256" key="2">
    <source>
        <dbReference type="ARBA" id="ARBA00022448"/>
    </source>
</evidence>
<dbReference type="AlphaFoldDB" id="A0A5N6BWT9"/>
<evidence type="ECO:0000313" key="10">
    <source>
        <dbReference type="EMBL" id="KAB8184945.1"/>
    </source>
</evidence>
<feature type="transmembrane region" description="Helical" evidence="8">
    <location>
        <begin position="155"/>
        <end position="174"/>
    </location>
</feature>
<evidence type="ECO:0000256" key="6">
    <source>
        <dbReference type="ARBA" id="ARBA00023136"/>
    </source>
</evidence>
<feature type="transmembrane region" description="Helical" evidence="8">
    <location>
        <begin position="379"/>
        <end position="402"/>
    </location>
</feature>
<dbReference type="PROSITE" id="PS50850">
    <property type="entry name" value="MFS"/>
    <property type="match status" value="1"/>
</dbReference>
<dbReference type="PANTHER" id="PTHR42718">
    <property type="entry name" value="MAJOR FACILITATOR SUPERFAMILY MULTIDRUG TRANSPORTER MFSC"/>
    <property type="match status" value="1"/>
</dbReference>
<feature type="transmembrane region" description="Helical" evidence="8">
    <location>
        <begin position="243"/>
        <end position="266"/>
    </location>
</feature>
<dbReference type="CDD" id="cd17321">
    <property type="entry name" value="MFS_MMR_MDR_like"/>
    <property type="match status" value="1"/>
</dbReference>
<dbReference type="SUPFAM" id="SSF103473">
    <property type="entry name" value="MFS general substrate transporter"/>
    <property type="match status" value="1"/>
</dbReference>
<gene>
    <name evidence="10" type="ORF">FH610_013650</name>
</gene>
<dbReference type="GO" id="GO:0005886">
    <property type="term" value="C:plasma membrane"/>
    <property type="evidence" value="ECO:0007669"/>
    <property type="project" value="UniProtKB-SubCell"/>
</dbReference>
<keyword evidence="6 8" id="KW-0472">Membrane</keyword>
<feature type="transmembrane region" description="Helical" evidence="8">
    <location>
        <begin position="287"/>
        <end position="310"/>
    </location>
</feature>
<evidence type="ECO:0000256" key="3">
    <source>
        <dbReference type="ARBA" id="ARBA00022475"/>
    </source>
</evidence>
<accession>A0A5N6BWT9</accession>
<comment type="caution">
    <text evidence="10">The sequence shown here is derived from an EMBL/GenBank/DDBJ whole genome shotgun (WGS) entry which is preliminary data.</text>
</comment>
<comment type="subcellular location">
    <subcellularLocation>
        <location evidence="1">Cell membrane</location>
        <topology evidence="1">Multi-pass membrane protein</topology>
    </subcellularLocation>
</comment>
<keyword evidence="5 8" id="KW-1133">Transmembrane helix</keyword>
<dbReference type="InterPro" id="IPR020846">
    <property type="entry name" value="MFS_dom"/>
</dbReference>
<feature type="transmembrane region" description="Helical" evidence="8">
    <location>
        <begin position="125"/>
        <end position="143"/>
    </location>
</feature>
<keyword evidence="2" id="KW-0813">Transport</keyword>
<dbReference type="InterPro" id="IPR036259">
    <property type="entry name" value="MFS_trans_sf"/>
</dbReference>
<feature type="region of interest" description="Disordered" evidence="7">
    <location>
        <begin position="1"/>
        <end position="24"/>
    </location>
</feature>
<feature type="transmembrane region" description="Helical" evidence="8">
    <location>
        <begin position="96"/>
        <end position="119"/>
    </location>
</feature>
<protein>
    <submittedName>
        <fullName evidence="10">MFS transporter</fullName>
    </submittedName>
</protein>
<name>A0A5N6BWT9_9ACTN</name>
<dbReference type="InterPro" id="IPR011701">
    <property type="entry name" value="MFS"/>
</dbReference>
<dbReference type="PANTHER" id="PTHR42718:SF46">
    <property type="entry name" value="BLR6921 PROTEIN"/>
    <property type="match status" value="1"/>
</dbReference>
<sequence>MPENLPTRHRPRAAGPSRGDGGRPRRQGLVLALMVTAQFMVILDSSIVNVALPTIQHALRFSPVGVEGVITAYATAFGGVLVLGGRLADLLGYRRMFVAGLLAFALTSLACGLANAPVVLVAARVAQGLSAAVLAPSALALLTTTFTEGAERNRALGIFGAATSLGFVSGQILGGVLADTVEWRSIFIINVPVAALAAVLAARVIAATTPKGERRVPDVTGAVLVTAAVALAVWAPAYGSEHGWTSVGVPAAVVAALVLLGVFVVVETRRRDPLIRLSMLRSRWFAGTGVATMVTGALNGAVVLLCTLFLQQTRHYSPLQAGFAFVPTGLAGLLIGVKVAGPLITRLGVRAVLTGTSLLSAVAIAFLSTFPGGGGYLFLLPWLVVVGASFTGAAVATTVAVSSGVAPDEQGMAAALRQTAYQLGVALGVAVFLSVAAAHTGALLARPVPVDRSEALAAGYGLSLMILSVLSALGGLAAFTTLRTARRTTATE</sequence>
<feature type="transmembrane region" description="Helical" evidence="8">
    <location>
        <begin position="316"/>
        <end position="335"/>
    </location>
</feature>
<keyword evidence="3" id="KW-1003">Cell membrane</keyword>
<feature type="transmembrane region" description="Helical" evidence="8">
    <location>
        <begin position="186"/>
        <end position="206"/>
    </location>
</feature>
<dbReference type="EMBL" id="VDMA02000006">
    <property type="protein sequence ID" value="KAB8184945.1"/>
    <property type="molecule type" value="Genomic_DNA"/>
</dbReference>
<dbReference type="Gene3D" id="1.20.1720.10">
    <property type="entry name" value="Multidrug resistance protein D"/>
    <property type="match status" value="1"/>
</dbReference>